<keyword evidence="1" id="KW-1133">Transmembrane helix</keyword>
<dbReference type="InterPro" id="IPR013216">
    <property type="entry name" value="Methyltransf_11"/>
</dbReference>
<evidence type="ECO:0000256" key="1">
    <source>
        <dbReference type="SAM" id="Phobius"/>
    </source>
</evidence>
<keyword evidence="1" id="KW-0472">Membrane</keyword>
<dbReference type="InterPro" id="IPR029063">
    <property type="entry name" value="SAM-dependent_MTases_sf"/>
</dbReference>
<feature type="transmembrane region" description="Helical" evidence="1">
    <location>
        <begin position="43"/>
        <end position="67"/>
    </location>
</feature>
<comment type="caution">
    <text evidence="3">The sequence shown here is derived from an EMBL/GenBank/DDBJ whole genome shotgun (WGS) entry which is preliminary data.</text>
</comment>
<dbReference type="PANTHER" id="PTHR45277">
    <property type="entry name" value="EXPRESSED PROTEIN"/>
    <property type="match status" value="1"/>
</dbReference>
<dbReference type="HOGENOM" id="CLU_076542_2_0_9"/>
<dbReference type="RefSeq" id="WP_043031236.1">
    <property type="nucleotide sequence ID" value="NZ_JXSU01000007.1"/>
</dbReference>
<evidence type="ECO:0000259" key="2">
    <source>
        <dbReference type="Pfam" id="PF08241"/>
    </source>
</evidence>
<evidence type="ECO:0000313" key="3">
    <source>
        <dbReference type="EMBL" id="KIS22466.1"/>
    </source>
</evidence>
<gene>
    <name evidence="3" type="ORF">N495_02300</name>
</gene>
<keyword evidence="1" id="KW-0812">Transmembrane</keyword>
<feature type="transmembrane region" description="Helical" evidence="1">
    <location>
        <begin position="20"/>
        <end position="37"/>
    </location>
</feature>
<organism evidence="3 4">
    <name type="scientific">Clostridium botulinum B2 450</name>
    <dbReference type="NCBI Taxonomy" id="1379739"/>
    <lineage>
        <taxon>Bacteria</taxon>
        <taxon>Bacillati</taxon>
        <taxon>Bacillota</taxon>
        <taxon>Clostridia</taxon>
        <taxon>Eubacteriales</taxon>
        <taxon>Clostridiaceae</taxon>
        <taxon>Clostridium</taxon>
    </lineage>
</organism>
<evidence type="ECO:0000313" key="4">
    <source>
        <dbReference type="Proteomes" id="UP000032250"/>
    </source>
</evidence>
<dbReference type="SUPFAM" id="SSF53335">
    <property type="entry name" value="S-adenosyl-L-methionine-dependent methyltransferases"/>
    <property type="match status" value="1"/>
</dbReference>
<accession>A0A0D1BUM7</accession>
<name>A0A0D1BUM7_CLOBO</name>
<dbReference type="PANTHER" id="PTHR45277:SF1">
    <property type="entry name" value="EXPRESSED PROTEIN"/>
    <property type="match status" value="1"/>
</dbReference>
<dbReference type="AlphaFoldDB" id="A0A0D1BUM7"/>
<dbReference type="PATRIC" id="fig|1379739.3.peg.765"/>
<sequence>MKKYTKPYYGPNNYFSAIKFFSAGILGLITFMFLLQHKEIKSYIAYFILFISILFIVNGLRIINFIFVGRFKHINRIISKVNWTGNENVLDVGIGKGILAIAVAKKLKNGSGKVTGIDIWNSKGILDKTKYYVNQNIELEGVADKVKTKTQNASALSFKNETFDVIVSKQCIHNIEDVQERKMAIEEMLRVLKSGGKLIISDSMYIDEYEKILLDKGLKVNISPKYFLDTYPASSILEVTKK</sequence>
<dbReference type="Gene3D" id="3.40.50.150">
    <property type="entry name" value="Vaccinia Virus protein VP39"/>
    <property type="match status" value="1"/>
</dbReference>
<feature type="domain" description="Methyltransferase type 11" evidence="2">
    <location>
        <begin position="90"/>
        <end position="200"/>
    </location>
</feature>
<dbReference type="Proteomes" id="UP000032250">
    <property type="component" value="Unassembled WGS sequence"/>
</dbReference>
<proteinExistence type="predicted"/>
<dbReference type="GO" id="GO:0008757">
    <property type="term" value="F:S-adenosylmethionine-dependent methyltransferase activity"/>
    <property type="evidence" value="ECO:0007669"/>
    <property type="project" value="InterPro"/>
</dbReference>
<dbReference type="CDD" id="cd02440">
    <property type="entry name" value="AdoMet_MTases"/>
    <property type="match status" value="1"/>
</dbReference>
<protein>
    <recommendedName>
        <fullName evidence="2">Methyltransferase type 11 domain-containing protein</fullName>
    </recommendedName>
</protein>
<reference evidence="3 4" key="1">
    <citation type="submission" date="2014-06" db="EMBL/GenBank/DDBJ databases">
        <title>Genome characterization of distinct group I Clostridium botulinum lineages.</title>
        <authorList>
            <person name="Giordani F."/>
            <person name="Anselmo A."/>
            <person name="Fillo S."/>
            <person name="Palozzi A.M."/>
            <person name="Fortunato A."/>
            <person name="Gentile B."/>
            <person name="Ciammaruconi A."/>
            <person name="Anniballi F."/>
            <person name="De Medici D."/>
            <person name="Lista F."/>
        </authorList>
    </citation>
    <scope>NUCLEOTIDE SEQUENCE [LARGE SCALE GENOMIC DNA]</scope>
    <source>
        <strain evidence="3 4">B2 450</strain>
    </source>
</reference>
<dbReference type="OrthoDB" id="9808140at2"/>
<dbReference type="EMBL" id="JXSU01000007">
    <property type="protein sequence ID" value="KIS22466.1"/>
    <property type="molecule type" value="Genomic_DNA"/>
</dbReference>
<dbReference type="Pfam" id="PF08241">
    <property type="entry name" value="Methyltransf_11"/>
    <property type="match status" value="1"/>
</dbReference>